<feature type="transmembrane region" description="Helical" evidence="8">
    <location>
        <begin position="570"/>
        <end position="599"/>
    </location>
</feature>
<keyword evidence="4 9" id="KW-0732">Signal</keyword>
<evidence type="ECO:0000256" key="3">
    <source>
        <dbReference type="ARBA" id="ARBA00022692"/>
    </source>
</evidence>
<dbReference type="OrthoDB" id="2115177at2759"/>
<feature type="compositionally biased region" description="Basic and acidic residues" evidence="7">
    <location>
        <begin position="686"/>
        <end position="701"/>
    </location>
</feature>
<evidence type="ECO:0000313" key="12">
    <source>
        <dbReference type="Proteomes" id="UP000249363"/>
    </source>
</evidence>
<feature type="transmembrane region" description="Helical" evidence="8">
    <location>
        <begin position="341"/>
        <end position="367"/>
    </location>
</feature>
<comment type="similarity">
    <text evidence="2">Belongs to the transient receptor potential (TRP) ion channel family.</text>
</comment>
<dbReference type="AlphaFoldDB" id="A0A364L7L5"/>
<sequence>MQPGWFTAAAIVLLGPAQVLAGNVLKTNGYSLCSTNATITVNNFDVEYDQSSNNVVFDVSGTSDKVQNVTVSLVVSAYGKQVYEKDFNPCDASSAVPELCPVPARAFSASGNMTIPSQYADMIPSIAFNVPDLEGQAKLELKSADTGDEVACIESEVTNGKTLQIPAVSYVAAGIVAASLALSGLTALGTAGHPGAATSSPSFGEVIGWFQTLATSGALSVQYPTVYRTFTSNFAFAGGLIPWSDMQNSIDNFRNVTGGNITENNYQYLRNATLTFDDGSTNTSLTKRALSDLLERSVLFVRDVSTSDNATTNSSTSSGIVAELKGVQAWCEQLYIPSSNMFMTVLLFFAIVIAAIAVGILLVKVVLETWALYGSFPQSLVDFRKHYWGLLGRTITNLVLIVYGIWVLYCVYQFTRGDSWAAKLLAGLTLAAFTGLLAAFSVRIWLLARRYKKTQGDNSVMYEDREIWRRYSLFYDSYKRSYWWIFIPAILYSFIKGCIIAGGDGHGLFQTGGQLIVEALMLILLVWSRPYVAKSSQWINITIQVVRVLSVACILVFVEELGIAQTTKTITGVVLIAVQSTLTVVLAILIGVNALIACIRKNPHIRLRERKGDAEDMDNLTALDARNSLLFDGRSRADMYEESKYNMTGPYETYRDMPTKGSTHVRDRSTDGLISNDSYYRGHYKEQSTHLRTLSRDRSPSPEELQTQKPRDFGVAF</sequence>
<gene>
    <name evidence="11" type="ORF">BHQ10_007817</name>
</gene>
<feature type="transmembrane region" description="Helical" evidence="8">
    <location>
        <begin position="539"/>
        <end position="558"/>
    </location>
</feature>
<organism evidence="11 12">
    <name type="scientific">Talaromyces amestolkiae</name>
    <dbReference type="NCBI Taxonomy" id="1196081"/>
    <lineage>
        <taxon>Eukaryota</taxon>
        <taxon>Fungi</taxon>
        <taxon>Dikarya</taxon>
        <taxon>Ascomycota</taxon>
        <taxon>Pezizomycotina</taxon>
        <taxon>Eurotiomycetes</taxon>
        <taxon>Eurotiomycetidae</taxon>
        <taxon>Eurotiales</taxon>
        <taxon>Trichocomaceae</taxon>
        <taxon>Talaromyces</taxon>
        <taxon>Talaromyces sect. Talaromyces</taxon>
    </lineage>
</organism>
<feature type="region of interest" description="Disordered" evidence="7">
    <location>
        <begin position="686"/>
        <end position="717"/>
    </location>
</feature>
<dbReference type="GO" id="GO:0055085">
    <property type="term" value="P:transmembrane transport"/>
    <property type="evidence" value="ECO:0007669"/>
    <property type="project" value="TreeGrafter"/>
</dbReference>
<evidence type="ECO:0000313" key="11">
    <source>
        <dbReference type="EMBL" id="RAO71805.1"/>
    </source>
</evidence>
<dbReference type="Pfam" id="PF06011">
    <property type="entry name" value="TRP"/>
    <property type="match status" value="1"/>
</dbReference>
<dbReference type="SMART" id="SM01320">
    <property type="entry name" value="TRP_N"/>
    <property type="match status" value="1"/>
</dbReference>
<comment type="caution">
    <text evidence="11">The sequence shown here is derived from an EMBL/GenBank/DDBJ whole genome shotgun (WGS) entry which is preliminary data.</text>
</comment>
<dbReference type="Proteomes" id="UP000249363">
    <property type="component" value="Unassembled WGS sequence"/>
</dbReference>
<reference evidence="11 12" key="1">
    <citation type="journal article" date="2017" name="Biotechnol. Biofuels">
        <title>Differential beta-glucosidase expression as a function of carbon source availability in Talaromyces amestolkiae: a genomic and proteomic approach.</title>
        <authorList>
            <person name="de Eugenio L.I."/>
            <person name="Mendez-Liter J.A."/>
            <person name="Nieto-Dominguez M."/>
            <person name="Alonso L."/>
            <person name="Gil-Munoz J."/>
            <person name="Barriuso J."/>
            <person name="Prieto A."/>
            <person name="Martinez M.J."/>
        </authorList>
    </citation>
    <scope>NUCLEOTIDE SEQUENCE [LARGE SCALE GENOMIC DNA]</scope>
    <source>
        <strain evidence="11 12">CIB</strain>
    </source>
</reference>
<evidence type="ECO:0000256" key="6">
    <source>
        <dbReference type="ARBA" id="ARBA00023136"/>
    </source>
</evidence>
<keyword evidence="12" id="KW-1185">Reference proteome</keyword>
<keyword evidence="6 8" id="KW-0472">Membrane</keyword>
<evidence type="ECO:0000256" key="5">
    <source>
        <dbReference type="ARBA" id="ARBA00022989"/>
    </source>
</evidence>
<feature type="chain" id="PRO_5016635313" description="ML-like domain-containing protein" evidence="9">
    <location>
        <begin position="22"/>
        <end position="717"/>
    </location>
</feature>
<feature type="transmembrane region" description="Helical" evidence="8">
    <location>
        <begin position="482"/>
        <end position="502"/>
    </location>
</feature>
<evidence type="ECO:0000259" key="10">
    <source>
        <dbReference type="SMART" id="SM01320"/>
    </source>
</evidence>
<keyword evidence="5 8" id="KW-1133">Transmembrane helix</keyword>
<feature type="transmembrane region" description="Helical" evidence="8">
    <location>
        <begin position="387"/>
        <end position="409"/>
    </location>
</feature>
<dbReference type="GeneID" id="63797032"/>
<dbReference type="InterPro" id="IPR010308">
    <property type="entry name" value="TRP_C"/>
</dbReference>
<dbReference type="PANTHER" id="PTHR31145">
    <property type="entry name" value="INTEGRAL MEMBRANE PROTEIN (AFU_ORTHOLOGUE AFUA_7G01610)"/>
    <property type="match status" value="1"/>
</dbReference>
<dbReference type="GO" id="GO:0009272">
    <property type="term" value="P:fungal-type cell wall biogenesis"/>
    <property type="evidence" value="ECO:0007669"/>
    <property type="project" value="TreeGrafter"/>
</dbReference>
<protein>
    <recommendedName>
        <fullName evidence="10">ML-like domain-containing protein</fullName>
    </recommendedName>
</protein>
<dbReference type="GO" id="GO:0016020">
    <property type="term" value="C:membrane"/>
    <property type="evidence" value="ECO:0007669"/>
    <property type="project" value="UniProtKB-SubCell"/>
</dbReference>
<keyword evidence="3 8" id="KW-0812">Transmembrane</keyword>
<dbReference type="PANTHER" id="PTHR31145:SF5">
    <property type="entry name" value="DUF907 DOMAIN PROTEIN (AFU_ORTHOLOGUE AFUA_2G06100)"/>
    <property type="match status" value="1"/>
</dbReference>
<evidence type="ECO:0000256" key="2">
    <source>
        <dbReference type="ARBA" id="ARBA00010642"/>
    </source>
</evidence>
<feature type="signal peptide" evidence="9">
    <location>
        <begin position="1"/>
        <end position="21"/>
    </location>
</feature>
<dbReference type="InterPro" id="IPR032800">
    <property type="entry name" value="TRP_N"/>
</dbReference>
<evidence type="ECO:0000256" key="7">
    <source>
        <dbReference type="SAM" id="MobiDB-lite"/>
    </source>
</evidence>
<evidence type="ECO:0000256" key="8">
    <source>
        <dbReference type="SAM" id="Phobius"/>
    </source>
</evidence>
<evidence type="ECO:0000256" key="4">
    <source>
        <dbReference type="ARBA" id="ARBA00022729"/>
    </source>
</evidence>
<evidence type="ECO:0000256" key="9">
    <source>
        <dbReference type="SAM" id="SignalP"/>
    </source>
</evidence>
<dbReference type="STRING" id="1196081.A0A364L7L5"/>
<dbReference type="InterPro" id="IPR040241">
    <property type="entry name" value="TRP_Flc/Pkd2-like"/>
</dbReference>
<proteinExistence type="inferred from homology"/>
<feature type="transmembrane region" description="Helical" evidence="8">
    <location>
        <begin position="421"/>
        <end position="446"/>
    </location>
</feature>
<dbReference type="EMBL" id="MIKG01000017">
    <property type="protein sequence ID" value="RAO71805.1"/>
    <property type="molecule type" value="Genomic_DNA"/>
</dbReference>
<comment type="subcellular location">
    <subcellularLocation>
        <location evidence="1">Membrane</location>
        <topology evidence="1">Multi-pass membrane protein</topology>
    </subcellularLocation>
</comment>
<dbReference type="Pfam" id="PF14558">
    <property type="entry name" value="TRP_N"/>
    <property type="match status" value="1"/>
</dbReference>
<dbReference type="RefSeq" id="XP_040736320.1">
    <property type="nucleotide sequence ID" value="XM_040880554.1"/>
</dbReference>
<evidence type="ECO:0000256" key="1">
    <source>
        <dbReference type="ARBA" id="ARBA00004141"/>
    </source>
</evidence>
<feature type="transmembrane region" description="Helical" evidence="8">
    <location>
        <begin position="508"/>
        <end position="527"/>
    </location>
</feature>
<accession>A0A364L7L5</accession>
<name>A0A364L7L5_TALAM</name>
<feature type="domain" description="ML-like" evidence="10">
    <location>
        <begin position="23"/>
        <end position="164"/>
    </location>
</feature>